<reference evidence="1 2" key="1">
    <citation type="submission" date="2022-07" db="EMBL/GenBank/DDBJ databases">
        <title>Genome-wide signatures of adaptation to extreme environments.</title>
        <authorList>
            <person name="Cho C.H."/>
            <person name="Yoon H.S."/>
        </authorList>
    </citation>
    <scope>NUCLEOTIDE SEQUENCE [LARGE SCALE GENOMIC DNA]</scope>
    <source>
        <strain evidence="1 2">108.79 E11</strain>
    </source>
</reference>
<dbReference type="AlphaFoldDB" id="A0AAV9I3J0"/>
<sequence>MDHSTDRNPELVSCFLDQLTKACVDANETKADKLHKILENALQSVYNWFPSVWLELCVSSMIRVLSSHPERCTKYLALVLTANNTDKFLPVFSSSLKSKLLSQGESCLYYYWFVQLLDGYETAQLDIRKKEELDTKSYLSSITAEDLFWISMSENFKLDAANFHLERSDYSEKLPWEAISIFAEQGEEEMLYELLLYYLGNKEEDILSLNLMDKLLLGFCAAEFSEAFSHVFHRIYHENKAILWLSLEQVAHLPPVVERVAYHSLSSDNFHYVQQHLKQLEATFMREDSSLTLEKAIEQLNNISTPVLDCLLHECKISLESIPLETLYLIMYYCHALIMKTENTTLLFRLSITYSCIVIFTESISGWEGVYDILVADLCKGIVLRRLSKDAFFTILVPFRLSQLCCTKLWKHSVFGSCISLLSNDGY</sequence>
<protein>
    <submittedName>
        <fullName evidence="1">Uncharacterized protein</fullName>
    </submittedName>
</protein>
<organism evidence="1 2">
    <name type="scientific">Galdieria yellowstonensis</name>
    <dbReference type="NCBI Taxonomy" id="3028027"/>
    <lineage>
        <taxon>Eukaryota</taxon>
        <taxon>Rhodophyta</taxon>
        <taxon>Bangiophyceae</taxon>
        <taxon>Galdieriales</taxon>
        <taxon>Galdieriaceae</taxon>
        <taxon>Galdieria</taxon>
    </lineage>
</organism>
<proteinExistence type="predicted"/>
<evidence type="ECO:0000313" key="2">
    <source>
        <dbReference type="Proteomes" id="UP001300502"/>
    </source>
</evidence>
<comment type="caution">
    <text evidence="1">The sequence shown here is derived from an EMBL/GenBank/DDBJ whole genome shotgun (WGS) entry which is preliminary data.</text>
</comment>
<name>A0AAV9I3J0_9RHOD</name>
<accession>A0AAV9I3J0</accession>
<dbReference type="EMBL" id="JANCYU010000007">
    <property type="protein sequence ID" value="KAK4522699.1"/>
    <property type="molecule type" value="Genomic_DNA"/>
</dbReference>
<dbReference type="Proteomes" id="UP001300502">
    <property type="component" value="Unassembled WGS sequence"/>
</dbReference>
<evidence type="ECO:0000313" key="1">
    <source>
        <dbReference type="EMBL" id="KAK4522699.1"/>
    </source>
</evidence>
<keyword evidence="2" id="KW-1185">Reference proteome</keyword>
<gene>
    <name evidence="1" type="ORF">GAYE_PCTG14G0589</name>
</gene>